<organism evidence="13 14">
    <name type="scientific">Polycladomyces abyssicola</name>
    <dbReference type="NCBI Taxonomy" id="1125966"/>
    <lineage>
        <taxon>Bacteria</taxon>
        <taxon>Bacillati</taxon>
        <taxon>Bacillota</taxon>
        <taxon>Bacilli</taxon>
        <taxon>Bacillales</taxon>
        <taxon>Thermoactinomycetaceae</taxon>
        <taxon>Polycladomyces</taxon>
    </lineage>
</organism>
<dbReference type="Pfam" id="PF00083">
    <property type="entry name" value="Sugar_tr"/>
    <property type="match status" value="2"/>
</dbReference>
<feature type="transmembrane region" description="Helical" evidence="11">
    <location>
        <begin position="255"/>
        <end position="272"/>
    </location>
</feature>
<dbReference type="Gene3D" id="1.20.1250.20">
    <property type="entry name" value="MFS general substrate transporter like domains"/>
    <property type="match status" value="2"/>
</dbReference>
<evidence type="ECO:0000256" key="8">
    <source>
        <dbReference type="ARBA" id="ARBA00023136"/>
    </source>
</evidence>
<comment type="similarity">
    <text evidence="2">Belongs to the major facilitator superfamily. Metabolite:H+ Symporter (MHS) family (TC 2.A.1.6) family.</text>
</comment>
<keyword evidence="4" id="KW-1003">Cell membrane</keyword>
<evidence type="ECO:0000256" key="4">
    <source>
        <dbReference type="ARBA" id="ARBA00022475"/>
    </source>
</evidence>
<dbReference type="KEGG" id="pabs:JIR001_07200"/>
<feature type="transmembrane region" description="Helical" evidence="11">
    <location>
        <begin position="384"/>
        <end position="405"/>
    </location>
</feature>
<dbReference type="InterPro" id="IPR020846">
    <property type="entry name" value="MFS_dom"/>
</dbReference>
<gene>
    <name evidence="13" type="ORF">JIR001_07200</name>
</gene>
<dbReference type="InterPro" id="IPR005828">
    <property type="entry name" value="MFS_sugar_transport-like"/>
</dbReference>
<name>A0A8D5UCX8_9BACL</name>
<dbReference type="GO" id="GO:0015293">
    <property type="term" value="F:symporter activity"/>
    <property type="evidence" value="ECO:0007669"/>
    <property type="project" value="UniProtKB-KW"/>
</dbReference>
<evidence type="ECO:0000313" key="14">
    <source>
        <dbReference type="Proteomes" id="UP000677436"/>
    </source>
</evidence>
<dbReference type="PANTHER" id="PTHR43528:SF1">
    <property type="entry name" value="ALPHA-KETOGLUTARATE PERMEASE"/>
    <property type="match status" value="1"/>
</dbReference>
<evidence type="ECO:0000256" key="2">
    <source>
        <dbReference type="ARBA" id="ARBA00008240"/>
    </source>
</evidence>
<comment type="subcellular location">
    <subcellularLocation>
        <location evidence="1">Cell membrane</location>
        <topology evidence="1">Multi-pass membrane protein</topology>
    </subcellularLocation>
</comment>
<evidence type="ECO:0000256" key="5">
    <source>
        <dbReference type="ARBA" id="ARBA00022692"/>
    </source>
</evidence>
<feature type="transmembrane region" description="Helical" evidence="11">
    <location>
        <begin position="411"/>
        <end position="430"/>
    </location>
</feature>
<dbReference type="PROSITE" id="PS00217">
    <property type="entry name" value="SUGAR_TRANSPORT_2"/>
    <property type="match status" value="1"/>
</dbReference>
<dbReference type="EMBL" id="AP024601">
    <property type="protein sequence ID" value="BCU80937.1"/>
    <property type="molecule type" value="Genomic_DNA"/>
</dbReference>
<reference evidence="13" key="1">
    <citation type="journal article" date="2013" name="Int. J. Syst. Evol. Microbiol.">
        <title>Polycladomyces abyssicola gen. nov., sp. nov., a thermophilic filamentous bacterium isolated from hemipelagic sediment.</title>
        <authorList>
            <person name="Tsubouchi T."/>
            <person name="Shimane Y."/>
            <person name="Mori K."/>
            <person name="Usui K."/>
            <person name="Hiraki T."/>
            <person name="Tame A."/>
            <person name="Uematsu K."/>
            <person name="Maruyama T."/>
            <person name="Hatada Y."/>
        </authorList>
    </citation>
    <scope>NUCLEOTIDE SEQUENCE</scope>
    <source>
        <strain evidence="13">JIR-001</strain>
    </source>
</reference>
<feature type="transmembrane region" description="Helical" evidence="11">
    <location>
        <begin position="292"/>
        <end position="313"/>
    </location>
</feature>
<evidence type="ECO:0000256" key="3">
    <source>
        <dbReference type="ARBA" id="ARBA00022448"/>
    </source>
</evidence>
<dbReference type="PROSITE" id="PS00216">
    <property type="entry name" value="SUGAR_TRANSPORT_1"/>
    <property type="match status" value="1"/>
</dbReference>
<evidence type="ECO:0000256" key="11">
    <source>
        <dbReference type="SAM" id="Phobius"/>
    </source>
</evidence>
<evidence type="ECO:0000256" key="9">
    <source>
        <dbReference type="ARBA" id="ARBA00037295"/>
    </source>
</evidence>
<dbReference type="GO" id="GO:0005886">
    <property type="term" value="C:plasma membrane"/>
    <property type="evidence" value="ECO:0007669"/>
    <property type="project" value="UniProtKB-SubCell"/>
</dbReference>
<evidence type="ECO:0000256" key="6">
    <source>
        <dbReference type="ARBA" id="ARBA00022847"/>
    </source>
</evidence>
<evidence type="ECO:0000256" key="7">
    <source>
        <dbReference type="ARBA" id="ARBA00022989"/>
    </source>
</evidence>
<protein>
    <recommendedName>
        <fullName evidence="10">Putative proline/betaine transporter</fullName>
    </recommendedName>
</protein>
<dbReference type="SUPFAM" id="SSF103473">
    <property type="entry name" value="MFS general substrate transporter"/>
    <property type="match status" value="1"/>
</dbReference>
<feature type="domain" description="Major facilitator superfamily (MFS) profile" evidence="12">
    <location>
        <begin position="29"/>
        <end position="438"/>
    </location>
</feature>
<accession>A0A8D5UCX8</accession>
<evidence type="ECO:0000256" key="1">
    <source>
        <dbReference type="ARBA" id="ARBA00004651"/>
    </source>
</evidence>
<feature type="transmembrane region" description="Helical" evidence="11">
    <location>
        <begin position="343"/>
        <end position="363"/>
    </location>
</feature>
<keyword evidence="14" id="KW-1185">Reference proteome</keyword>
<proteinExistence type="inferred from homology"/>
<dbReference type="InterPro" id="IPR005829">
    <property type="entry name" value="Sugar_transporter_CS"/>
</dbReference>
<comment type="function">
    <text evidence="9">May be a proton symporter involved in the uptake of osmolytes such as proline and glycine betaine.</text>
</comment>
<dbReference type="RefSeq" id="WP_212774240.1">
    <property type="nucleotide sequence ID" value="NZ_AP024601.1"/>
</dbReference>
<dbReference type="PROSITE" id="PS50850">
    <property type="entry name" value="MFS"/>
    <property type="match status" value="1"/>
</dbReference>
<evidence type="ECO:0000256" key="10">
    <source>
        <dbReference type="ARBA" id="ARBA00039918"/>
    </source>
</evidence>
<feature type="transmembrane region" description="Helical" evidence="11">
    <location>
        <begin position="101"/>
        <end position="119"/>
    </location>
</feature>
<keyword evidence="6" id="KW-0769">Symport</keyword>
<keyword evidence="3" id="KW-0813">Transport</keyword>
<dbReference type="PANTHER" id="PTHR43528">
    <property type="entry name" value="ALPHA-KETOGLUTARATE PERMEASE"/>
    <property type="match status" value="1"/>
</dbReference>
<keyword evidence="5 11" id="KW-0812">Transmembrane</keyword>
<sequence>MNPKPGVTPKQVQSVGTKAPADGAASKKAVLVGTFGNIMEWYDWAVYGYFAPVISKLFFPAADRIASLLMTFAVFAIGFVVRPLGAMFFGSVSDRLGRKTSLMFTVFLMGLATFMIGVLPTYAQIGIWAPVLLILARLLQGLSAGGEWGSSTSFIVEYAPRGKRGLAGSWLEFGSGVSLLLGSLIAALLNSTLSEQDLYSWGWRLPFIGGVLVGIVGWYLRVRMKDTPFFEGLKQADKVPERPLIDAFRKYPLQLLKTIGFTMHWTVSYYLLLTYMPTYLSEVLKLPFSTSLIVNSVMLAFFSLLIPLVGWLSDRYGRKPLLLGSSIGLAVTVYSLFHLMDDGMIMLLVSQLLLAIFCALYNGPAPTTLAELFPTQVRASALSVGYNVAVATFGGTAPFIATYLVSLTHNPLAPTFYVIGSALVTTLVLLRIKETYQTELE</sequence>
<dbReference type="InterPro" id="IPR051084">
    <property type="entry name" value="H+-coupled_symporters"/>
</dbReference>
<evidence type="ECO:0000259" key="12">
    <source>
        <dbReference type="PROSITE" id="PS50850"/>
    </source>
</evidence>
<reference evidence="13" key="2">
    <citation type="journal article" date="2021" name="Microbiol. Resour. Announc.">
        <title>Complete Genome Sequence of Polycladomyces abyssicola JIR-001T, Isolated from Hemipelagic Sediment in Deep Seawater.</title>
        <authorList>
            <person name="Tsubouchi T."/>
            <person name="Kaneko Y."/>
        </authorList>
    </citation>
    <scope>NUCLEOTIDE SEQUENCE</scope>
    <source>
        <strain evidence="13">JIR-001</strain>
    </source>
</reference>
<dbReference type="InterPro" id="IPR036259">
    <property type="entry name" value="MFS_trans_sf"/>
</dbReference>
<feature type="transmembrane region" description="Helical" evidence="11">
    <location>
        <begin position="166"/>
        <end position="189"/>
    </location>
</feature>
<keyword evidence="7 11" id="KW-1133">Transmembrane helix</keyword>
<dbReference type="AlphaFoldDB" id="A0A8D5UCX8"/>
<evidence type="ECO:0000313" key="13">
    <source>
        <dbReference type="EMBL" id="BCU80937.1"/>
    </source>
</evidence>
<feature type="transmembrane region" description="Helical" evidence="11">
    <location>
        <begin position="201"/>
        <end position="220"/>
    </location>
</feature>
<dbReference type="Proteomes" id="UP000677436">
    <property type="component" value="Chromosome"/>
</dbReference>
<feature type="transmembrane region" description="Helical" evidence="11">
    <location>
        <begin position="320"/>
        <end position="337"/>
    </location>
</feature>
<feature type="transmembrane region" description="Helical" evidence="11">
    <location>
        <begin position="65"/>
        <end position="89"/>
    </location>
</feature>
<keyword evidence="8 11" id="KW-0472">Membrane</keyword>
<dbReference type="FunFam" id="1.20.1250.20:FF:000001">
    <property type="entry name" value="Dicarboxylate MFS transporter"/>
    <property type="match status" value="1"/>
</dbReference>